<accession>A0A2L0IKH4</accession>
<feature type="transmembrane region" description="Helical" evidence="6">
    <location>
        <begin position="12"/>
        <end position="31"/>
    </location>
</feature>
<keyword evidence="8" id="KW-1185">Reference proteome</keyword>
<feature type="transmembrane region" description="Helical" evidence="6">
    <location>
        <begin position="266"/>
        <end position="289"/>
    </location>
</feature>
<sequence length="440" mass="47751">MHLFSATDKHLWRLALPMILSNITVPLLGLIDTAVIGHLDSPVYLGGVAVGATATSFLFMLLLFLRMSTTGLTAQAFGAGDKAGLARALVQPLLIAVVAGLAFMLLRDPLSTLATRVVGGSPAVLEQAQRFIQVRWLSAPATLANLVILGWLLGVQYARAPVILLVVGNLVNILLDLWFVIGLGWGVAGAAAATAIAEYVTLAVGLGMVWHLLRLRHITFLQLKQGLRGDMRRLLRLNRDIMLRSLLLQLCFASVTVLGARMGSDIVAVNAVLLMFLTFTAYALDGFAYAVEAVSGEAFGAQDVDKLRRVWLAACRQAGLVALLFACAYALWGRDLVALLTSLPTLQAQADRYLPWQMLLPLVGVWCYLLDGMFIGATRGREMRNSMALAALGFALTLLTLPSTGNHGLWLAITVFLMLRGVTLGWIWHRHQQKGSWFTI</sequence>
<feature type="transmembrane region" description="Helical" evidence="6">
    <location>
        <begin position="409"/>
        <end position="428"/>
    </location>
</feature>
<feature type="transmembrane region" description="Helical" evidence="6">
    <location>
        <begin position="187"/>
        <end position="213"/>
    </location>
</feature>
<evidence type="ECO:0000256" key="1">
    <source>
        <dbReference type="ARBA" id="ARBA00004141"/>
    </source>
</evidence>
<dbReference type="GO" id="GO:0042910">
    <property type="term" value="F:xenobiotic transmembrane transporter activity"/>
    <property type="evidence" value="ECO:0007669"/>
    <property type="project" value="InterPro"/>
</dbReference>
<dbReference type="GO" id="GO:0015297">
    <property type="term" value="F:antiporter activity"/>
    <property type="evidence" value="ECO:0007669"/>
    <property type="project" value="InterPro"/>
</dbReference>
<comment type="subcellular location">
    <subcellularLocation>
        <location evidence="1">Membrane</location>
        <topology evidence="1">Multi-pass membrane protein</topology>
    </subcellularLocation>
</comment>
<evidence type="ECO:0000256" key="6">
    <source>
        <dbReference type="SAM" id="Phobius"/>
    </source>
</evidence>
<protein>
    <submittedName>
        <fullName evidence="7">MATE family efflux transporter DinF</fullName>
    </submittedName>
</protein>
<keyword evidence="4 6" id="KW-1133">Transmembrane helix</keyword>
<feature type="transmembrane region" description="Helical" evidence="6">
    <location>
        <begin position="241"/>
        <end position="260"/>
    </location>
</feature>
<dbReference type="CDD" id="cd13136">
    <property type="entry name" value="MATE_DinF_like"/>
    <property type="match status" value="1"/>
</dbReference>
<dbReference type="KEGG" id="pgz:C2E15_19715"/>
<feature type="transmembrane region" description="Helical" evidence="6">
    <location>
        <begin position="85"/>
        <end position="106"/>
    </location>
</feature>
<gene>
    <name evidence="7" type="ORF">C2E15_19715</name>
</gene>
<feature type="transmembrane region" description="Helical" evidence="6">
    <location>
        <begin position="353"/>
        <end position="374"/>
    </location>
</feature>
<dbReference type="PANTHER" id="PTHR42893">
    <property type="entry name" value="PROTEIN DETOXIFICATION 44, CHLOROPLASTIC-RELATED"/>
    <property type="match status" value="1"/>
</dbReference>
<feature type="transmembrane region" description="Helical" evidence="6">
    <location>
        <begin position="43"/>
        <end position="65"/>
    </location>
</feature>
<dbReference type="InterPro" id="IPR044644">
    <property type="entry name" value="DinF-like"/>
</dbReference>
<dbReference type="InterPro" id="IPR002528">
    <property type="entry name" value="MATE_fam"/>
</dbReference>
<evidence type="ECO:0000313" key="7">
    <source>
        <dbReference type="EMBL" id="AUX95073.1"/>
    </source>
</evidence>
<keyword evidence="5 6" id="KW-0472">Membrane</keyword>
<evidence type="ECO:0000256" key="4">
    <source>
        <dbReference type="ARBA" id="ARBA00022989"/>
    </source>
</evidence>
<dbReference type="RefSeq" id="WP_104958796.1">
    <property type="nucleotide sequence ID" value="NZ_CP026377.1"/>
</dbReference>
<keyword evidence="3 6" id="KW-0812">Transmembrane</keyword>
<reference evidence="7 8" key="1">
    <citation type="submission" date="2018-01" db="EMBL/GenBank/DDBJ databases">
        <title>Complete and assembled Genome of Pantoea gaviniae DSM22758T.</title>
        <authorList>
            <person name="Stevens M.J.A."/>
            <person name="Zurfluh K."/>
            <person name="Stephan R."/>
        </authorList>
    </citation>
    <scope>NUCLEOTIDE SEQUENCE [LARGE SCALE GENOMIC DNA]</scope>
    <source>
        <strain evidence="7 8">DSM 22758</strain>
    </source>
</reference>
<evidence type="ECO:0000313" key="8">
    <source>
        <dbReference type="Proteomes" id="UP000238365"/>
    </source>
</evidence>
<dbReference type="EMBL" id="CP026377">
    <property type="protein sequence ID" value="AUX95073.1"/>
    <property type="molecule type" value="Genomic_DNA"/>
</dbReference>
<comment type="similarity">
    <text evidence="2">Belongs to the multi antimicrobial extrusion (MATE) (TC 2.A.66.1) family.</text>
</comment>
<dbReference type="Pfam" id="PF01554">
    <property type="entry name" value="MatE"/>
    <property type="match status" value="2"/>
</dbReference>
<dbReference type="Proteomes" id="UP000238365">
    <property type="component" value="Chromosome"/>
</dbReference>
<name>A0A2L0IKH4_9GAMM</name>
<organism evidence="7 8">
    <name type="scientific">Mixta gaviniae</name>
    <dbReference type="NCBI Taxonomy" id="665914"/>
    <lineage>
        <taxon>Bacteria</taxon>
        <taxon>Pseudomonadati</taxon>
        <taxon>Pseudomonadota</taxon>
        <taxon>Gammaproteobacteria</taxon>
        <taxon>Enterobacterales</taxon>
        <taxon>Erwiniaceae</taxon>
        <taxon>Mixta</taxon>
    </lineage>
</organism>
<feature type="transmembrane region" description="Helical" evidence="6">
    <location>
        <begin position="136"/>
        <end position="155"/>
    </location>
</feature>
<feature type="transmembrane region" description="Helical" evidence="6">
    <location>
        <begin position="310"/>
        <end position="333"/>
    </location>
</feature>
<dbReference type="PANTHER" id="PTHR42893:SF46">
    <property type="entry name" value="PROTEIN DETOXIFICATION 44, CHLOROPLASTIC"/>
    <property type="match status" value="1"/>
</dbReference>
<evidence type="ECO:0000256" key="5">
    <source>
        <dbReference type="ARBA" id="ARBA00023136"/>
    </source>
</evidence>
<evidence type="ECO:0000256" key="3">
    <source>
        <dbReference type="ARBA" id="ARBA00022692"/>
    </source>
</evidence>
<evidence type="ECO:0000256" key="2">
    <source>
        <dbReference type="ARBA" id="ARBA00010199"/>
    </source>
</evidence>
<dbReference type="NCBIfam" id="NF007690">
    <property type="entry name" value="PRK10367.1"/>
    <property type="match status" value="1"/>
</dbReference>
<dbReference type="NCBIfam" id="TIGR00797">
    <property type="entry name" value="matE"/>
    <property type="match status" value="1"/>
</dbReference>
<feature type="transmembrane region" description="Helical" evidence="6">
    <location>
        <begin position="162"/>
        <end position="181"/>
    </location>
</feature>
<proteinExistence type="inferred from homology"/>
<feature type="transmembrane region" description="Helical" evidence="6">
    <location>
        <begin position="386"/>
        <end position="403"/>
    </location>
</feature>
<dbReference type="GO" id="GO:0005886">
    <property type="term" value="C:plasma membrane"/>
    <property type="evidence" value="ECO:0007669"/>
    <property type="project" value="TreeGrafter"/>
</dbReference>
<dbReference type="AlphaFoldDB" id="A0A2L0IKH4"/>